<gene>
    <name evidence="1" type="ORF">NOCA2550016</name>
</gene>
<evidence type="ECO:0000313" key="1">
    <source>
        <dbReference type="EMBL" id="CUR58967.1"/>
    </source>
</evidence>
<dbReference type="AlphaFoldDB" id="A0A2P2CAE9"/>
<protein>
    <submittedName>
        <fullName evidence="1">Uncharacterized protein</fullName>
    </submittedName>
</protein>
<sequence length="127" mass="13403">MKIAPIAKAATAAGVLVVKYGPQAKLAWDNGGKQSAEAARKRALSLNARRKALNHASGLVDGTILKVAPQGRTVYVVFTGDHPVGAYPEQDLLLTDLLANADLTKRVLPDKSAKKSFRKPGTSISKA</sequence>
<proteinExistence type="predicted"/>
<name>A0A2P2CAE9_9ZZZZ</name>
<accession>A0A2P2CAE9</accession>
<reference evidence="1" key="1">
    <citation type="submission" date="2015-08" db="EMBL/GenBank/DDBJ databases">
        <authorList>
            <person name="Babu N.S."/>
            <person name="Beckwith C.J."/>
            <person name="Beseler K.G."/>
            <person name="Brison A."/>
            <person name="Carone J.V."/>
            <person name="Caskin T.P."/>
            <person name="Diamond M."/>
            <person name="Durham M.E."/>
            <person name="Foxe J.M."/>
            <person name="Go M."/>
            <person name="Henderson B.A."/>
            <person name="Jones I.B."/>
            <person name="McGettigan J.A."/>
            <person name="Micheletti S.J."/>
            <person name="Nasrallah M.E."/>
            <person name="Ortiz D."/>
            <person name="Piller C.R."/>
            <person name="Privatt S.R."/>
            <person name="Schneider S.L."/>
            <person name="Sharp S."/>
            <person name="Smith T.C."/>
            <person name="Stanton J.D."/>
            <person name="Ullery H.E."/>
            <person name="Wilson R.J."/>
            <person name="Serrano M.G."/>
            <person name="Buck G."/>
            <person name="Lee V."/>
            <person name="Wang Y."/>
            <person name="Carvalho R."/>
            <person name="Voegtly L."/>
            <person name="Shi R."/>
            <person name="Duckworth R."/>
            <person name="Johnson A."/>
            <person name="Loviza R."/>
            <person name="Walstead R."/>
            <person name="Shah Z."/>
            <person name="Kiflezghi M."/>
            <person name="Wade K."/>
            <person name="Ball S.L."/>
            <person name="Bradley K.W."/>
            <person name="Asai D.J."/>
            <person name="Bowman C.A."/>
            <person name="Russell D.A."/>
            <person name="Pope W.H."/>
            <person name="Jacobs-Sera D."/>
            <person name="Hendrix R.W."/>
            <person name="Hatfull G.F."/>
        </authorList>
    </citation>
    <scope>NUCLEOTIDE SEQUENCE</scope>
</reference>
<organism evidence="1">
    <name type="scientific">metagenome</name>
    <dbReference type="NCBI Taxonomy" id="256318"/>
    <lineage>
        <taxon>unclassified sequences</taxon>
        <taxon>metagenomes</taxon>
    </lineage>
</organism>
<dbReference type="EMBL" id="CZKA01000051">
    <property type="protein sequence ID" value="CUR58967.1"/>
    <property type="molecule type" value="Genomic_DNA"/>
</dbReference>